<reference evidence="3" key="2">
    <citation type="submission" date="2023-06" db="EMBL/GenBank/DDBJ databases">
        <authorList>
            <person name="Ma L."/>
            <person name="Liu K.-W."/>
            <person name="Li Z."/>
            <person name="Hsiao Y.-Y."/>
            <person name="Qi Y."/>
            <person name="Fu T."/>
            <person name="Tang G."/>
            <person name="Zhang D."/>
            <person name="Sun W.-H."/>
            <person name="Liu D.-K."/>
            <person name="Li Y."/>
            <person name="Chen G.-Z."/>
            <person name="Liu X.-D."/>
            <person name="Liao X.-Y."/>
            <person name="Jiang Y.-T."/>
            <person name="Yu X."/>
            <person name="Hao Y."/>
            <person name="Huang J."/>
            <person name="Zhao X.-W."/>
            <person name="Ke S."/>
            <person name="Chen Y.-Y."/>
            <person name="Wu W.-L."/>
            <person name="Hsu J.-L."/>
            <person name="Lin Y.-F."/>
            <person name="Huang M.-D."/>
            <person name="Li C.-Y."/>
            <person name="Huang L."/>
            <person name="Wang Z.-W."/>
            <person name="Zhao X."/>
            <person name="Zhong W.-Y."/>
            <person name="Peng D.-H."/>
            <person name="Ahmad S."/>
            <person name="Lan S."/>
            <person name="Zhang J.-S."/>
            <person name="Tsai W.-C."/>
            <person name="Van De Peer Y."/>
            <person name="Liu Z.-J."/>
        </authorList>
    </citation>
    <scope>NUCLEOTIDE SEQUENCE</scope>
    <source>
        <strain evidence="3">CP</strain>
        <tissue evidence="3">Leaves</tissue>
    </source>
</reference>
<comment type="similarity">
    <text evidence="1">Belongs to the senescence regulator S40 family.</text>
</comment>
<keyword evidence="4" id="KW-1185">Reference proteome</keyword>
<feature type="region of interest" description="Disordered" evidence="2">
    <location>
        <begin position="113"/>
        <end position="215"/>
    </location>
</feature>
<dbReference type="EMBL" id="JAUJYO010000019">
    <property type="protein sequence ID" value="KAK1288354.1"/>
    <property type="molecule type" value="Genomic_DNA"/>
</dbReference>
<evidence type="ECO:0000256" key="1">
    <source>
        <dbReference type="ARBA" id="ARBA00034773"/>
    </source>
</evidence>
<dbReference type="Pfam" id="PF04520">
    <property type="entry name" value="Senescence_reg"/>
    <property type="match status" value="1"/>
</dbReference>
<evidence type="ECO:0000313" key="4">
    <source>
        <dbReference type="Proteomes" id="UP001180020"/>
    </source>
</evidence>
<dbReference type="InterPro" id="IPR007608">
    <property type="entry name" value="Senescence_reg_S40"/>
</dbReference>
<gene>
    <name evidence="3" type="ORF">QJS10_CPB19g00422</name>
</gene>
<comment type="caution">
    <text evidence="3">The sequence shown here is derived from an EMBL/GenBank/DDBJ whole genome shotgun (WGS) entry which is preliminary data.</text>
</comment>
<accession>A0AAV9CI55</accession>
<proteinExistence type="inferred from homology"/>
<protein>
    <recommendedName>
        <fullName evidence="5">Senescence regulator</fullName>
    </recommendedName>
</protein>
<feature type="region of interest" description="Disordered" evidence="2">
    <location>
        <begin position="1"/>
        <end position="37"/>
    </location>
</feature>
<dbReference type="GO" id="GO:0010150">
    <property type="term" value="P:leaf senescence"/>
    <property type="evidence" value="ECO:0007669"/>
    <property type="project" value="UniProtKB-ARBA"/>
</dbReference>
<organism evidence="3 4">
    <name type="scientific">Acorus calamus</name>
    <name type="common">Sweet flag</name>
    <dbReference type="NCBI Taxonomy" id="4465"/>
    <lineage>
        <taxon>Eukaryota</taxon>
        <taxon>Viridiplantae</taxon>
        <taxon>Streptophyta</taxon>
        <taxon>Embryophyta</taxon>
        <taxon>Tracheophyta</taxon>
        <taxon>Spermatophyta</taxon>
        <taxon>Magnoliopsida</taxon>
        <taxon>Liliopsida</taxon>
        <taxon>Acoraceae</taxon>
        <taxon>Acorus</taxon>
    </lineage>
</organism>
<feature type="compositionally biased region" description="Basic and acidic residues" evidence="2">
    <location>
        <begin position="191"/>
        <end position="201"/>
    </location>
</feature>
<dbReference type="PANTHER" id="PTHR33083">
    <property type="entry name" value="EXPRESSED PROTEIN"/>
    <property type="match status" value="1"/>
</dbReference>
<evidence type="ECO:0000313" key="3">
    <source>
        <dbReference type="EMBL" id="KAK1288354.1"/>
    </source>
</evidence>
<evidence type="ECO:0008006" key="5">
    <source>
        <dbReference type="Google" id="ProtNLM"/>
    </source>
</evidence>
<feature type="compositionally biased region" description="Acidic residues" evidence="2">
    <location>
        <begin position="202"/>
        <end position="211"/>
    </location>
</feature>
<evidence type="ECO:0000256" key="2">
    <source>
        <dbReference type="SAM" id="MobiDB-lite"/>
    </source>
</evidence>
<sequence length="262" mass="28129">MADEETRRPTQRVLSPAVAVTAVSNGRASSSRRRNSPLSERFLSLLGSPSSSSSAADGVDLDEDDVFWLGGDDSDFLPKPSPPPTPSTAAAASGAIRGRVGLRRMDSFGILAALPEDEVTDEDGGRGRVRPVLQRKSSISGSPSGRITIPSVPKPPLPAPAEYSNSLPAGGRFHCQSAPVNVPMEGRRRRGSDEEDKRRGGDEEDDEEEGEMLPPHEIVARGYSHVSPMTTFSVLEGAGRTLKGRDLRRVRNAIFRQTGFLD</sequence>
<reference evidence="3" key="1">
    <citation type="journal article" date="2023" name="Nat. Commun.">
        <title>Diploid and tetraploid genomes of Acorus and the evolution of monocots.</title>
        <authorList>
            <person name="Ma L."/>
            <person name="Liu K.W."/>
            <person name="Li Z."/>
            <person name="Hsiao Y.Y."/>
            <person name="Qi Y."/>
            <person name="Fu T."/>
            <person name="Tang G.D."/>
            <person name="Zhang D."/>
            <person name="Sun W.H."/>
            <person name="Liu D.K."/>
            <person name="Li Y."/>
            <person name="Chen G.Z."/>
            <person name="Liu X.D."/>
            <person name="Liao X.Y."/>
            <person name="Jiang Y.T."/>
            <person name="Yu X."/>
            <person name="Hao Y."/>
            <person name="Huang J."/>
            <person name="Zhao X.W."/>
            <person name="Ke S."/>
            <person name="Chen Y.Y."/>
            <person name="Wu W.L."/>
            <person name="Hsu J.L."/>
            <person name="Lin Y.F."/>
            <person name="Huang M.D."/>
            <person name="Li C.Y."/>
            <person name="Huang L."/>
            <person name="Wang Z.W."/>
            <person name="Zhao X."/>
            <person name="Zhong W.Y."/>
            <person name="Peng D.H."/>
            <person name="Ahmad S."/>
            <person name="Lan S."/>
            <person name="Zhang J.S."/>
            <person name="Tsai W.C."/>
            <person name="Van de Peer Y."/>
            <person name="Liu Z.J."/>
        </authorList>
    </citation>
    <scope>NUCLEOTIDE SEQUENCE</scope>
    <source>
        <strain evidence="3">CP</strain>
    </source>
</reference>
<dbReference type="PANTHER" id="PTHR33083:SF114">
    <property type="entry name" value="OS10G0481000 PROTEIN"/>
    <property type="match status" value="1"/>
</dbReference>
<dbReference type="Proteomes" id="UP001180020">
    <property type="component" value="Unassembled WGS sequence"/>
</dbReference>
<name>A0AAV9CI55_ACOCL</name>
<feature type="region of interest" description="Disordered" evidence="2">
    <location>
        <begin position="70"/>
        <end position="93"/>
    </location>
</feature>
<feature type="compositionally biased region" description="Polar residues" evidence="2">
    <location>
        <begin position="135"/>
        <end position="145"/>
    </location>
</feature>
<dbReference type="AlphaFoldDB" id="A0AAV9CI55"/>